<dbReference type="KEGG" id="ota:OT_ostta20g00180"/>
<dbReference type="OrthoDB" id="8693905at2759"/>
<dbReference type="GO" id="GO:0005634">
    <property type="term" value="C:nucleus"/>
    <property type="evidence" value="ECO:0007669"/>
    <property type="project" value="TreeGrafter"/>
</dbReference>
<comment type="caution">
    <text evidence="4">The sequence shown here is derived from an EMBL/GenBank/DDBJ whole genome shotgun (WGS) entry which is preliminary data.</text>
</comment>
<evidence type="ECO:0000259" key="3">
    <source>
        <dbReference type="PROSITE" id="PS50011"/>
    </source>
</evidence>
<keyword evidence="5" id="KW-1185">Reference proteome</keyword>
<dbReference type="Pfam" id="PF00069">
    <property type="entry name" value="Pkinase"/>
    <property type="match status" value="1"/>
</dbReference>
<sequence length="706" mass="78056">MSPHGARGPTVGRPRASSGARTAATDARARGRCGTTTRARGGRAGDFAPDARTTRTTRTTTRDETSTASRKATISPSALCLVVCGILSCGVGAARARRARRLAAAREARAVRARIERARRETENQARERARIAREVERVERAREIARADALERRAKETARRVAERDEAERRRVERDREMRERIVASDRCVYVDTSDDDDRAVPKRGWGSYYPRDYDEPYCATTTTTSETTEGATEARDVETRKVQRKEQRVKYFALVSSRNHGTSVSERREIEEEFARRVSSLDAKSRVFETASLTGVDAKLYTLAARHLRRERYMDAMAGDGAFSDVFMTHHASDAETAFFGDEDAVLKCSNPFPGVVGGGKVGDGYRIGAVEAMTLSSMPKHPHIVRIFAGLLERARNESYLLLSAAGRNAHDMRERGELTPRQSRELARALVHAMAHCHANGVVHRDIKPGNVLLSPGAGANTFRATLIDFGVARQPIIQDAYHASLYGTPGYQSPELLLSDMNGVDDEQWTKVDVFAFGATCFFLCAGRELFGYVDDETGEIEPKRESKTKVKRVATALLRQASRLFPDGGEGAASDAVIVNSMLRFADMKLSRSHEKRYRDVFGVDPPSASSSKNMLERYVIDVVSATQPRPFAELVARCLAYDPSARPSAREILAHEEAWLGVEDDADVLGWDYAKDSRAVEINVDTTDSLANASPVMNR</sequence>
<dbReference type="InterPro" id="IPR000719">
    <property type="entry name" value="Prot_kinase_dom"/>
</dbReference>
<reference evidence="4 5" key="2">
    <citation type="journal article" date="2014" name="BMC Genomics">
        <title>An improved genome of the model marine alga Ostreococcus tauri unfolds by assessing Illumina de novo assemblies.</title>
        <authorList>
            <person name="Blanc-Mathieu R."/>
            <person name="Verhelst B."/>
            <person name="Derelle E."/>
            <person name="Rombauts S."/>
            <person name="Bouget F.Y."/>
            <person name="Carre I."/>
            <person name="Chateau A."/>
            <person name="Eyre-Walker A."/>
            <person name="Grimsley N."/>
            <person name="Moreau H."/>
            <person name="Piegu B."/>
            <person name="Rivals E."/>
            <person name="Schackwitz W."/>
            <person name="Van de Peer Y."/>
            <person name="Piganeau G."/>
        </authorList>
    </citation>
    <scope>NUCLEOTIDE SEQUENCE [LARGE SCALE GENOMIC DNA]</scope>
    <source>
        <strain evidence="5">OTTH 0595 / CCAP 157/2 / RCC745</strain>
    </source>
</reference>
<dbReference type="STRING" id="70448.A0A096P9D2"/>
<reference evidence="5" key="1">
    <citation type="journal article" date="2006" name="Proc. Natl. Acad. Sci. U.S.A.">
        <title>Genome analysis of the smallest free-living eukaryote Ostreococcus tauri unveils many unique features.</title>
        <authorList>
            <person name="Derelle E."/>
            <person name="Ferraz C."/>
            <person name="Rombauts S."/>
            <person name="Rouze P."/>
            <person name="Worden A.Z."/>
            <person name="Robbens S."/>
            <person name="Partensky F."/>
            <person name="Degroeve S."/>
            <person name="Echeynie S."/>
            <person name="Cooke R."/>
            <person name="Saeys Y."/>
            <person name="Wuyts J."/>
            <person name="Jabbari K."/>
            <person name="Bowler C."/>
            <person name="Panaud O."/>
            <person name="Piegu B."/>
            <person name="Ball S.G."/>
            <person name="Ral J.-P."/>
            <person name="Bouget F.-Y."/>
            <person name="Piganeau G."/>
            <person name="De Baets B."/>
            <person name="Picard A."/>
            <person name="Delseny M."/>
            <person name="Demaille J."/>
            <person name="Van de Peer Y."/>
            <person name="Moreau H."/>
        </authorList>
    </citation>
    <scope>NUCLEOTIDE SEQUENCE [LARGE SCALE GENOMIC DNA]</scope>
    <source>
        <strain evidence="5">OTTH 0595 / CCAP 157/2 / RCC745</strain>
    </source>
</reference>
<dbReference type="GeneID" id="9838530"/>
<dbReference type="RefSeq" id="XP_003084400.2">
    <property type="nucleotide sequence ID" value="XM_003084352.2"/>
</dbReference>
<organism evidence="4 5">
    <name type="scientific">Ostreococcus tauri</name>
    <name type="common">Marine green alga</name>
    <dbReference type="NCBI Taxonomy" id="70448"/>
    <lineage>
        <taxon>Eukaryota</taxon>
        <taxon>Viridiplantae</taxon>
        <taxon>Chlorophyta</taxon>
        <taxon>Mamiellophyceae</taxon>
        <taxon>Mamiellales</taxon>
        <taxon>Bathycoccaceae</taxon>
        <taxon>Ostreococcus</taxon>
    </lineage>
</organism>
<feature type="region of interest" description="Disordered" evidence="2">
    <location>
        <begin position="1"/>
        <end position="71"/>
    </location>
</feature>
<keyword evidence="4" id="KW-0808">Transferase</keyword>
<dbReference type="SUPFAM" id="SSF56112">
    <property type="entry name" value="Protein kinase-like (PK-like)"/>
    <property type="match status" value="1"/>
</dbReference>
<dbReference type="GO" id="GO:0004672">
    <property type="term" value="F:protein kinase activity"/>
    <property type="evidence" value="ECO:0007669"/>
    <property type="project" value="InterPro"/>
</dbReference>
<proteinExistence type="predicted"/>
<dbReference type="SMART" id="SM00220">
    <property type="entry name" value="S_TKc"/>
    <property type="match status" value="1"/>
</dbReference>
<name>A0A096P9D2_OSTTA</name>
<dbReference type="AlphaFoldDB" id="A0A096P9D2"/>
<evidence type="ECO:0000313" key="4">
    <source>
        <dbReference type="EMBL" id="CEG00824.1"/>
    </source>
</evidence>
<evidence type="ECO:0000256" key="2">
    <source>
        <dbReference type="SAM" id="MobiDB-lite"/>
    </source>
</evidence>
<dbReference type="InParanoid" id="A0A096P9D2"/>
<evidence type="ECO:0000313" key="5">
    <source>
        <dbReference type="Proteomes" id="UP000009170"/>
    </source>
</evidence>
<dbReference type="InterPro" id="IPR008271">
    <property type="entry name" value="Ser/Thr_kinase_AS"/>
</dbReference>
<feature type="domain" description="Protein kinase" evidence="3">
    <location>
        <begin position="314"/>
        <end position="667"/>
    </location>
</feature>
<protein>
    <submittedName>
        <fullName evidence="4">Serine/threonine-protein kinase, active site</fullName>
    </submittedName>
</protein>
<evidence type="ECO:0000256" key="1">
    <source>
        <dbReference type="SAM" id="Coils"/>
    </source>
</evidence>
<dbReference type="EMBL" id="CAID01000020">
    <property type="protein sequence ID" value="CEG00824.1"/>
    <property type="molecule type" value="Genomic_DNA"/>
</dbReference>
<dbReference type="PANTHER" id="PTHR24345">
    <property type="entry name" value="SERINE/THREONINE-PROTEIN KINASE PLK"/>
    <property type="match status" value="1"/>
</dbReference>
<dbReference type="PROSITE" id="PS00108">
    <property type="entry name" value="PROTEIN_KINASE_ST"/>
    <property type="match status" value="1"/>
</dbReference>
<dbReference type="Proteomes" id="UP000009170">
    <property type="component" value="Unassembled WGS sequence"/>
</dbReference>
<dbReference type="GO" id="GO:0005524">
    <property type="term" value="F:ATP binding"/>
    <property type="evidence" value="ECO:0007669"/>
    <property type="project" value="InterPro"/>
</dbReference>
<feature type="coiled-coil region" evidence="1">
    <location>
        <begin position="101"/>
        <end position="176"/>
    </location>
</feature>
<keyword evidence="1" id="KW-0175">Coiled coil</keyword>
<accession>A0A096P9D2</accession>
<feature type="compositionally biased region" description="Low complexity" evidence="2">
    <location>
        <begin position="12"/>
        <end position="59"/>
    </location>
</feature>
<keyword evidence="4" id="KW-0418">Kinase</keyword>
<dbReference type="InterPro" id="IPR011009">
    <property type="entry name" value="Kinase-like_dom_sf"/>
</dbReference>
<dbReference type="Gene3D" id="1.10.510.10">
    <property type="entry name" value="Transferase(Phosphotransferase) domain 1"/>
    <property type="match status" value="1"/>
</dbReference>
<dbReference type="PROSITE" id="PS50011">
    <property type="entry name" value="PROTEIN_KINASE_DOM"/>
    <property type="match status" value="1"/>
</dbReference>
<gene>
    <name evidence="4" type="ORF">OT_ostta20g00180</name>
</gene>